<dbReference type="AlphaFoldDB" id="A0A951UMU3"/>
<proteinExistence type="predicted"/>
<comment type="caution">
    <text evidence="1">The sequence shown here is derived from an EMBL/GenBank/DDBJ whole genome shotgun (WGS) entry which is preliminary data.</text>
</comment>
<protein>
    <submittedName>
        <fullName evidence="1">Peptidase M15A</fullName>
    </submittedName>
</protein>
<gene>
    <name evidence="1" type="ORF">KME15_05175</name>
</gene>
<evidence type="ECO:0000313" key="1">
    <source>
        <dbReference type="EMBL" id="MBW4658043.1"/>
    </source>
</evidence>
<name>A0A951UMU3_9CYAN</name>
<reference evidence="1" key="1">
    <citation type="submission" date="2021-05" db="EMBL/GenBank/DDBJ databases">
        <authorList>
            <person name="Pietrasiak N."/>
            <person name="Ward R."/>
            <person name="Stajich J.E."/>
            <person name="Kurbessoian T."/>
        </authorList>
    </citation>
    <scope>NUCLEOTIDE SEQUENCE</scope>
    <source>
        <strain evidence="1">UHER 2000/2452</strain>
    </source>
</reference>
<accession>A0A951UMU3</accession>
<sequence>MAGLSADQRHYYYSSEATRTGIHKPLLAALYQVHHRPALSDGEMGLGISPANRIALEQVNSFAAQVQFAANTIRSITDRLTAQGWKGADIWDADAGHYTDRFLQAIANGYSPPITDLMATRLESADLQTLLQTYKANTLQDWAIGSSDALPPKQSFLDAALVELAEPISRYYMGLSYQRQALLEAVRIWRKLNTLEGAIASLLRINETALNLASLDEVTLDRALIQFIQQLPPFYAGYPHQREALLRMAQLWRRLESREAAIVSLQQSTSPETDISIIDPALIAFVQRLPQQYQGKGDQRNAMTETFRLWQDLDSRGEALKTLGVDARVLTASNPDRNALLNAATQLDRALLDFVKHIPTTYEQSDRQREALIRLVQLWRDLEGRDRAIQTLLDDLIRLEHPQRGADAPPIPEPIASLARPDRWTPDNLQIHALILPNGSFTWAEATQGGAYLPEHQETVDAIVRIAELAEQASDRLGCPLRITRWYCPRKRHSLGDAIEFYCEGLTGSQIYLALDSVWTGSLGRYTQTPYLCYIDASPHQARWKI</sequence>
<dbReference type="Proteomes" id="UP000757435">
    <property type="component" value="Unassembled WGS sequence"/>
</dbReference>
<reference evidence="1" key="2">
    <citation type="journal article" date="2022" name="Microbiol. Resour. Announc.">
        <title>Metagenome Sequencing to Explore Phylogenomics of Terrestrial Cyanobacteria.</title>
        <authorList>
            <person name="Ward R.D."/>
            <person name="Stajich J.E."/>
            <person name="Johansen J.R."/>
            <person name="Huntemann M."/>
            <person name="Clum A."/>
            <person name="Foster B."/>
            <person name="Foster B."/>
            <person name="Roux S."/>
            <person name="Palaniappan K."/>
            <person name="Varghese N."/>
            <person name="Mukherjee S."/>
            <person name="Reddy T.B.K."/>
            <person name="Daum C."/>
            <person name="Copeland A."/>
            <person name="Chen I.A."/>
            <person name="Ivanova N.N."/>
            <person name="Kyrpides N.C."/>
            <person name="Shapiro N."/>
            <person name="Eloe-Fadrosh E.A."/>
            <person name="Pietrasiak N."/>
        </authorList>
    </citation>
    <scope>NUCLEOTIDE SEQUENCE</scope>
    <source>
        <strain evidence="1">UHER 2000/2452</strain>
    </source>
</reference>
<evidence type="ECO:0000313" key="2">
    <source>
        <dbReference type="Proteomes" id="UP000757435"/>
    </source>
</evidence>
<dbReference type="EMBL" id="JAHHHD010000004">
    <property type="protein sequence ID" value="MBW4658043.1"/>
    <property type="molecule type" value="Genomic_DNA"/>
</dbReference>
<organism evidence="1 2">
    <name type="scientific">Drouetiella hepatica Uher 2000/2452</name>
    <dbReference type="NCBI Taxonomy" id="904376"/>
    <lineage>
        <taxon>Bacteria</taxon>
        <taxon>Bacillati</taxon>
        <taxon>Cyanobacteriota</taxon>
        <taxon>Cyanophyceae</taxon>
        <taxon>Oculatellales</taxon>
        <taxon>Oculatellaceae</taxon>
        <taxon>Drouetiella</taxon>
    </lineage>
</organism>